<dbReference type="EC" id="3.8.1.2" evidence="3"/>
<dbReference type="NCBIfam" id="TIGR01428">
    <property type="entry name" value="HAD_type_II"/>
    <property type="match status" value="1"/>
</dbReference>
<keyword evidence="5" id="KW-1185">Reference proteome</keyword>
<dbReference type="SFLD" id="SFLDG01135">
    <property type="entry name" value="C1.5.6:_HAD__Beta-PGM__Phospha"/>
    <property type="match status" value="1"/>
</dbReference>
<dbReference type="InterPro" id="IPR023198">
    <property type="entry name" value="PGP-like_dom2"/>
</dbReference>
<dbReference type="Proteomes" id="UP000194664">
    <property type="component" value="Unassembled WGS sequence"/>
</dbReference>
<sequence length="240" mass="26741">MQARQVARQDGGRQLINTCIFDAYGTLFDVAAAAREAANEPGQEALADVWPTLAADWRRKQLEYSWLRAIARKHIDFWQLTQDGLDWALEASKLTDPALRERLLALYWELSAYSEVPEMLRKLKAMGLNTAILSNGNPEMLNAAVKSAGLSDVLDDVMSVESVGVFKPHDLVYEMVESRFICERNEVLFVSANGWDAAGAANFGYRTAWVNRNGDPLDRLYAAPEFVLSDLTTIPDIAQG</sequence>
<dbReference type="InterPro" id="IPR023214">
    <property type="entry name" value="HAD_sf"/>
</dbReference>
<organism evidence="4 5">
    <name type="scientific">Marivivens niveibacter</name>
    <dbReference type="NCBI Taxonomy" id="1930667"/>
    <lineage>
        <taxon>Bacteria</taxon>
        <taxon>Pseudomonadati</taxon>
        <taxon>Pseudomonadota</taxon>
        <taxon>Alphaproteobacteria</taxon>
        <taxon>Rhodobacterales</taxon>
        <taxon>Paracoccaceae</taxon>
        <taxon>Marivivens group</taxon>
        <taxon>Marivivens</taxon>
    </lineage>
</organism>
<dbReference type="SFLD" id="SFLDF00045">
    <property type="entry name" value="2-haloacid_dehalogenase"/>
    <property type="match status" value="1"/>
</dbReference>
<dbReference type="InterPro" id="IPR036412">
    <property type="entry name" value="HAD-like_sf"/>
</dbReference>
<gene>
    <name evidence="4" type="ORF">BVC71_00130</name>
</gene>
<dbReference type="PANTHER" id="PTHR43316">
    <property type="entry name" value="HYDROLASE, HALOACID DELAHOGENASE-RELATED"/>
    <property type="match status" value="1"/>
</dbReference>
<dbReference type="AlphaFoldDB" id="A0A251X486"/>
<evidence type="ECO:0000256" key="2">
    <source>
        <dbReference type="ARBA" id="ARBA00022801"/>
    </source>
</evidence>
<dbReference type="InterPro" id="IPR006328">
    <property type="entry name" value="2-HAD"/>
</dbReference>
<keyword evidence="2 3" id="KW-0378">Hydrolase</keyword>
<proteinExistence type="inferred from homology"/>
<evidence type="ECO:0000313" key="5">
    <source>
        <dbReference type="Proteomes" id="UP000194664"/>
    </source>
</evidence>
<comment type="catalytic activity">
    <reaction evidence="3">
        <text>an (S)-2-haloacid + H2O = a (2R)-2-hydroxycarboxylate + a halide anion + H(+)</text>
        <dbReference type="Rhea" id="RHEA:11192"/>
        <dbReference type="ChEBI" id="CHEBI:15377"/>
        <dbReference type="ChEBI" id="CHEBI:15378"/>
        <dbReference type="ChEBI" id="CHEBI:16042"/>
        <dbReference type="ChEBI" id="CHEBI:58314"/>
        <dbReference type="ChEBI" id="CHEBI:137405"/>
        <dbReference type="EC" id="3.8.1.2"/>
    </reaction>
</comment>
<dbReference type="PANTHER" id="PTHR43316:SF3">
    <property type="entry name" value="HALOACID DEHALOGENASE, TYPE II (AFU_ORTHOLOGUE AFUA_2G07750)-RELATED"/>
    <property type="match status" value="1"/>
</dbReference>
<dbReference type="NCBIfam" id="TIGR01493">
    <property type="entry name" value="HAD-SF-IA-v2"/>
    <property type="match status" value="1"/>
</dbReference>
<comment type="function">
    <text evidence="3">Catalyzes the hydrolytic dehalogenation of small (S)-2-haloalkanoic acids to yield the corresponding (R)-2-hydroxyalkanoic acids.</text>
</comment>
<comment type="caution">
    <text evidence="4">The sequence shown here is derived from an EMBL/GenBank/DDBJ whole genome shotgun (WGS) entry which is preliminary data.</text>
</comment>
<dbReference type="GO" id="GO:0018784">
    <property type="term" value="F:(S)-2-haloacid dehalogenase activity"/>
    <property type="evidence" value="ECO:0007669"/>
    <property type="project" value="UniProtKB-UniRule"/>
</dbReference>
<dbReference type="SFLD" id="SFLDS00003">
    <property type="entry name" value="Haloacid_Dehalogenase"/>
    <property type="match status" value="1"/>
</dbReference>
<comment type="similarity">
    <text evidence="1 3">Belongs to the HAD-like hydrolase superfamily. S-2-haloalkanoic acid dehalogenase family.</text>
</comment>
<reference evidence="4 5" key="1">
    <citation type="submission" date="2016-12" db="EMBL/GenBank/DDBJ databases">
        <title>The draft genome sequence of HSLHS2.</title>
        <authorList>
            <person name="Hu D."/>
            <person name="Wang L."/>
            <person name="Shao Z."/>
        </authorList>
    </citation>
    <scope>NUCLEOTIDE SEQUENCE [LARGE SCALE GENOMIC DNA]</scope>
    <source>
        <strain evidence="4">MCCC 1A06712</strain>
    </source>
</reference>
<evidence type="ECO:0000256" key="1">
    <source>
        <dbReference type="ARBA" id="ARBA00008106"/>
    </source>
</evidence>
<evidence type="ECO:0000313" key="4">
    <source>
        <dbReference type="EMBL" id="OUD10973.1"/>
    </source>
</evidence>
<name>A0A251X486_9RHOB</name>
<dbReference type="InterPro" id="IPR051540">
    <property type="entry name" value="S-2-haloacid_dehalogenase"/>
</dbReference>
<dbReference type="Gene3D" id="1.10.150.240">
    <property type="entry name" value="Putative phosphatase, domain 2"/>
    <property type="match status" value="1"/>
</dbReference>
<dbReference type="Gene3D" id="3.40.50.1000">
    <property type="entry name" value="HAD superfamily/HAD-like"/>
    <property type="match status" value="1"/>
</dbReference>
<evidence type="ECO:0000256" key="3">
    <source>
        <dbReference type="RuleBase" id="RU368077"/>
    </source>
</evidence>
<dbReference type="EMBL" id="MSPP01000001">
    <property type="protein sequence ID" value="OUD10973.1"/>
    <property type="molecule type" value="Genomic_DNA"/>
</dbReference>
<protein>
    <recommendedName>
        <fullName evidence="3">(S)-2-haloacid dehalogenase</fullName>
        <ecNumber evidence="3">3.8.1.2</ecNumber>
    </recommendedName>
    <alternativeName>
        <fullName evidence="3">2-haloalkanoic acid dehalogenase</fullName>
    </alternativeName>
    <alternativeName>
        <fullName evidence="3">Halocarboxylic acid halidohydrolase</fullName>
    </alternativeName>
    <alternativeName>
        <fullName evidence="3">L-2-haloacid dehalogenase</fullName>
    </alternativeName>
</protein>
<dbReference type="InterPro" id="IPR006439">
    <property type="entry name" value="HAD-SF_hydro_IA"/>
</dbReference>
<dbReference type="SFLD" id="SFLDG01129">
    <property type="entry name" value="C1.5:_HAD__Beta-PGM__Phosphata"/>
    <property type="match status" value="1"/>
</dbReference>
<dbReference type="CDD" id="cd02588">
    <property type="entry name" value="HAD_L2-DEX"/>
    <property type="match status" value="1"/>
</dbReference>
<dbReference type="Pfam" id="PF00702">
    <property type="entry name" value="Hydrolase"/>
    <property type="match status" value="1"/>
</dbReference>
<dbReference type="PRINTS" id="PR00413">
    <property type="entry name" value="HADHALOGNASE"/>
</dbReference>
<accession>A0A251X486</accession>
<dbReference type="SUPFAM" id="SSF56784">
    <property type="entry name" value="HAD-like"/>
    <property type="match status" value="1"/>
</dbReference>